<organism evidence="1 2">
    <name type="scientific">Xenorhabdus aichiensis</name>
    <dbReference type="NCBI Taxonomy" id="3025874"/>
    <lineage>
        <taxon>Bacteria</taxon>
        <taxon>Pseudomonadati</taxon>
        <taxon>Pseudomonadota</taxon>
        <taxon>Gammaproteobacteria</taxon>
        <taxon>Enterobacterales</taxon>
        <taxon>Morganellaceae</taxon>
        <taxon>Xenorhabdus</taxon>
    </lineage>
</organism>
<gene>
    <name evidence="1" type="ORF">PSI22_08695</name>
</gene>
<reference evidence="1 2" key="1">
    <citation type="submission" date="2023-02" db="EMBL/GenBank/DDBJ databases">
        <title>Entomopathogenic bacteria.</title>
        <authorList>
            <person name="Machado R.A."/>
        </authorList>
    </citation>
    <scope>NUCLEOTIDE SEQUENCE [LARGE SCALE GENOMIC DNA]</scope>
    <source>
        <strain evidence="1 2">XENO-7</strain>
    </source>
</reference>
<keyword evidence="2" id="KW-1185">Reference proteome</keyword>
<dbReference type="Proteomes" id="UP001214757">
    <property type="component" value="Unassembled WGS sequence"/>
</dbReference>
<proteinExistence type="predicted"/>
<evidence type="ECO:0000313" key="2">
    <source>
        <dbReference type="Proteomes" id="UP001214757"/>
    </source>
</evidence>
<comment type="caution">
    <text evidence="1">The sequence shown here is derived from an EMBL/GenBank/DDBJ whole genome shotgun (WGS) entry which is preliminary data.</text>
</comment>
<accession>A0ABT5M1Z8</accession>
<name>A0ABT5M1Z8_9GAMM</name>
<dbReference type="RefSeq" id="WP_273579403.1">
    <property type="nucleotide sequence ID" value="NZ_JAQRFO010000015.1"/>
</dbReference>
<evidence type="ECO:0000313" key="1">
    <source>
        <dbReference type="EMBL" id="MDC9621713.1"/>
    </source>
</evidence>
<dbReference type="EMBL" id="JAQRFO010000015">
    <property type="protein sequence ID" value="MDC9621713.1"/>
    <property type="molecule type" value="Genomic_DNA"/>
</dbReference>
<protein>
    <submittedName>
        <fullName evidence="1">Uncharacterized protein</fullName>
    </submittedName>
</protein>
<sequence>MTISRLAFFASGDDLLMQAAVPRTQPIPRNTSTCVHSGAQISIKGKAGFSVLPEWSRARDCMLSGIDRGRSW</sequence>